<evidence type="ECO:0000259" key="5">
    <source>
        <dbReference type="SMART" id="SM00322"/>
    </source>
</evidence>
<protein>
    <recommendedName>
        <fullName evidence="5">K Homology domain-containing protein</fullName>
    </recommendedName>
</protein>
<reference evidence="6" key="1">
    <citation type="submission" date="2023-06" db="EMBL/GenBank/DDBJ databases">
        <authorList>
            <person name="Delattre M."/>
        </authorList>
    </citation>
    <scope>NUCLEOTIDE SEQUENCE</scope>
    <source>
        <strain evidence="6">AF72</strain>
    </source>
</reference>
<dbReference type="SUPFAM" id="SSF54791">
    <property type="entry name" value="Eukaryotic type KH-domain (KH-domain type I)"/>
    <property type="match status" value="1"/>
</dbReference>
<feature type="domain" description="K Homology" evidence="5">
    <location>
        <begin position="367"/>
        <end position="463"/>
    </location>
</feature>
<proteinExistence type="predicted"/>
<dbReference type="GO" id="GO:0000209">
    <property type="term" value="P:protein polyubiquitination"/>
    <property type="evidence" value="ECO:0007669"/>
    <property type="project" value="TreeGrafter"/>
</dbReference>
<keyword evidence="1" id="KW-0677">Repeat</keyword>
<evidence type="ECO:0000256" key="4">
    <source>
        <dbReference type="SAM" id="MobiDB-lite"/>
    </source>
</evidence>
<dbReference type="PROSITE" id="PS51125">
    <property type="entry name" value="NHL"/>
    <property type="match status" value="4"/>
</dbReference>
<dbReference type="Pfam" id="PF01436">
    <property type="entry name" value="NHL"/>
    <property type="match status" value="4"/>
</dbReference>
<dbReference type="Gene3D" id="3.30.1370.10">
    <property type="entry name" value="K Homology domain, type 1"/>
    <property type="match status" value="1"/>
</dbReference>
<name>A0AA36GA97_9BILA</name>
<feature type="region of interest" description="Disordered" evidence="4">
    <location>
        <begin position="25"/>
        <end position="63"/>
    </location>
</feature>
<accession>A0AA36GA97</accession>
<dbReference type="InterPro" id="IPR055256">
    <property type="entry name" value="KH_1_KHDC4/BBP-like"/>
</dbReference>
<dbReference type="Pfam" id="PF22675">
    <property type="entry name" value="KH-I_KHDC4-BBP"/>
    <property type="match status" value="1"/>
</dbReference>
<feature type="non-terminal residue" evidence="6">
    <location>
        <position position="1"/>
    </location>
</feature>
<feature type="repeat" description="NHL" evidence="3">
    <location>
        <begin position="125"/>
        <end position="165"/>
    </location>
</feature>
<dbReference type="GO" id="GO:0043161">
    <property type="term" value="P:proteasome-mediated ubiquitin-dependent protein catabolic process"/>
    <property type="evidence" value="ECO:0007669"/>
    <property type="project" value="TreeGrafter"/>
</dbReference>
<evidence type="ECO:0000256" key="1">
    <source>
        <dbReference type="ARBA" id="ARBA00022737"/>
    </source>
</evidence>
<dbReference type="GO" id="GO:0008270">
    <property type="term" value="F:zinc ion binding"/>
    <property type="evidence" value="ECO:0007669"/>
    <property type="project" value="UniProtKB-KW"/>
</dbReference>
<dbReference type="InterPro" id="IPR001258">
    <property type="entry name" value="NHL_repeat"/>
</dbReference>
<dbReference type="PANTHER" id="PTHR24104">
    <property type="entry name" value="E3 UBIQUITIN-PROTEIN LIGASE NHLRC1-RELATED"/>
    <property type="match status" value="1"/>
</dbReference>
<feature type="repeat" description="NHL" evidence="3">
    <location>
        <begin position="220"/>
        <end position="263"/>
    </location>
</feature>
<dbReference type="Proteomes" id="UP001177023">
    <property type="component" value="Unassembled WGS sequence"/>
</dbReference>
<dbReference type="InterPro" id="IPR004087">
    <property type="entry name" value="KH_dom"/>
</dbReference>
<dbReference type="InterPro" id="IPR011042">
    <property type="entry name" value="6-blade_b-propeller_TolB-like"/>
</dbReference>
<feature type="repeat" description="NHL" evidence="3">
    <location>
        <begin position="75"/>
        <end position="118"/>
    </location>
</feature>
<organism evidence="6 7">
    <name type="scientific">Mesorhabditis spiculigera</name>
    <dbReference type="NCBI Taxonomy" id="96644"/>
    <lineage>
        <taxon>Eukaryota</taxon>
        <taxon>Metazoa</taxon>
        <taxon>Ecdysozoa</taxon>
        <taxon>Nematoda</taxon>
        <taxon>Chromadorea</taxon>
        <taxon>Rhabditida</taxon>
        <taxon>Rhabditina</taxon>
        <taxon>Rhabditomorpha</taxon>
        <taxon>Rhabditoidea</taxon>
        <taxon>Rhabditidae</taxon>
        <taxon>Mesorhabditinae</taxon>
        <taxon>Mesorhabditis</taxon>
    </lineage>
</organism>
<gene>
    <name evidence="6" type="ORF">MSPICULIGERA_LOCUS16514</name>
</gene>
<comment type="caution">
    <text evidence="6">The sequence shown here is derived from an EMBL/GenBank/DDBJ whole genome shotgun (WGS) entry which is preliminary data.</text>
</comment>
<keyword evidence="2" id="KW-0694">RNA-binding</keyword>
<dbReference type="GO" id="GO:0061630">
    <property type="term" value="F:ubiquitin protein ligase activity"/>
    <property type="evidence" value="ECO:0007669"/>
    <property type="project" value="TreeGrafter"/>
</dbReference>
<keyword evidence="7" id="KW-1185">Reference proteome</keyword>
<feature type="repeat" description="NHL" evidence="3">
    <location>
        <begin position="181"/>
        <end position="213"/>
    </location>
</feature>
<feature type="compositionally biased region" description="Acidic residues" evidence="4">
    <location>
        <begin position="40"/>
        <end position="54"/>
    </location>
</feature>
<dbReference type="InterPro" id="IPR036612">
    <property type="entry name" value="KH_dom_type_1_sf"/>
</dbReference>
<dbReference type="GO" id="GO:0003723">
    <property type="term" value="F:RNA binding"/>
    <property type="evidence" value="ECO:0007669"/>
    <property type="project" value="UniProtKB-UniRule"/>
</dbReference>
<evidence type="ECO:0000256" key="2">
    <source>
        <dbReference type="PROSITE-ProRule" id="PRU00117"/>
    </source>
</evidence>
<dbReference type="PANTHER" id="PTHR24104:SF25">
    <property type="entry name" value="PROTEIN LIN-41"/>
    <property type="match status" value="1"/>
</dbReference>
<dbReference type="AlphaFoldDB" id="A0AA36GA97"/>
<evidence type="ECO:0000313" key="7">
    <source>
        <dbReference type="Proteomes" id="UP001177023"/>
    </source>
</evidence>
<dbReference type="PROSITE" id="PS50084">
    <property type="entry name" value="KH_TYPE_1"/>
    <property type="match status" value="1"/>
</dbReference>
<dbReference type="Gene3D" id="2.120.10.30">
    <property type="entry name" value="TolB, C-terminal domain"/>
    <property type="match status" value="2"/>
</dbReference>
<dbReference type="EMBL" id="CATQJA010002653">
    <property type="protein sequence ID" value="CAJ0578255.1"/>
    <property type="molecule type" value="Genomic_DNA"/>
</dbReference>
<evidence type="ECO:0000313" key="6">
    <source>
        <dbReference type="EMBL" id="CAJ0578255.1"/>
    </source>
</evidence>
<evidence type="ECO:0000256" key="3">
    <source>
        <dbReference type="PROSITE-ProRule" id="PRU00504"/>
    </source>
</evidence>
<sequence length="501" mass="55850">MVELWELWRALPSWPDRMVPAQQLTPWAQRVPESVSTPAEQEEQEKEEQEEQEKEEQFGRRRAVPPIFNPDGGYLMKFGNGGTGAGQFDRPAGVCVNSLDQIIVADKDNHRIQVFANDGTFAFMFGERGRPTSMFNYPWGVAVDSKDQIAVSDTRNHRVQIFSPTGQYLYKCGFDTAYFYKHLDSPRGVCFMPDGRLLISDFNNHRLVMMTDSQHAEAAMKCFGGEGDVSGMFCRPQGLTLDHEGNLLVCDSRNNRIQVFELHEMKTIAVIGSKSSIDGSRTRGHSQIVLSSPSGHRSDVLFASTPRAERGLRTENPFSNVVLSPIMLDSLRISESALSQWTIMPGHLLPPPTFHLAKNDNGDDGHDEWTLQQKIPIPPNVRGRCNFIGRILGPRGISVRQMEAETGCSIVIRGQGSIKDPDRAARLHGVVGWEHLDEPLHCLITASAADKSQARRKLDGAVSAVLNLLNNTNNDHKKQQLVQLAIINGTYRPDEPTPTTE</sequence>
<dbReference type="SUPFAM" id="SSF63829">
    <property type="entry name" value="Calcium-dependent phosphotriesterase"/>
    <property type="match status" value="1"/>
</dbReference>
<dbReference type="InterPro" id="IPR050952">
    <property type="entry name" value="TRIM-NHL_E3_ligases"/>
</dbReference>
<dbReference type="SMART" id="SM00322">
    <property type="entry name" value="KH"/>
    <property type="match status" value="1"/>
</dbReference>